<proteinExistence type="predicted"/>
<accession>A0A1R4FGF5</accession>
<keyword evidence="2" id="KW-1185">Reference proteome</keyword>
<dbReference type="RefSeq" id="WP_086991332.1">
    <property type="nucleotide sequence ID" value="NZ_FUHU01000021.1"/>
</dbReference>
<dbReference type="AlphaFoldDB" id="A0A1R4FGF5"/>
<protein>
    <recommendedName>
        <fullName evidence="3">HNH endonuclease</fullName>
    </recommendedName>
</protein>
<dbReference type="EMBL" id="FUHU01000021">
    <property type="protein sequence ID" value="SJM54911.1"/>
    <property type="molecule type" value="Genomic_DNA"/>
</dbReference>
<dbReference type="Proteomes" id="UP000195787">
    <property type="component" value="Unassembled WGS sequence"/>
</dbReference>
<name>A0A1R4FGF5_9MICO</name>
<sequence length="135" mass="15083">MADPTDKVRRGVRERDGERCVACGTMWAITFQHRRAVGMGGSKERPGYADGLAACADCNARFEGNMQTLALLNGWKVRRWVQDPSRVPYFHVATGRWYALAADGPWRREISRAEAVRMMNDVYAPDPRGPEAVAA</sequence>
<dbReference type="OrthoDB" id="5124189at2"/>
<evidence type="ECO:0000313" key="1">
    <source>
        <dbReference type="EMBL" id="SJM54911.1"/>
    </source>
</evidence>
<dbReference type="GeneID" id="303172441"/>
<gene>
    <name evidence="1" type="ORF">CZ674_04380</name>
</gene>
<evidence type="ECO:0000313" key="2">
    <source>
        <dbReference type="Proteomes" id="UP000195787"/>
    </source>
</evidence>
<reference evidence="1 2" key="1">
    <citation type="submission" date="2017-02" db="EMBL/GenBank/DDBJ databases">
        <authorList>
            <person name="Peterson S.W."/>
        </authorList>
    </citation>
    <scope>NUCLEOTIDE SEQUENCE [LARGE SCALE GENOMIC DNA]</scope>
    <source>
        <strain evidence="1 2">LMG 22410</strain>
    </source>
</reference>
<organism evidence="1 2">
    <name type="scientific">Agrococcus casei LMG 22410</name>
    <dbReference type="NCBI Taxonomy" id="1255656"/>
    <lineage>
        <taxon>Bacteria</taxon>
        <taxon>Bacillati</taxon>
        <taxon>Actinomycetota</taxon>
        <taxon>Actinomycetes</taxon>
        <taxon>Micrococcales</taxon>
        <taxon>Microbacteriaceae</taxon>
        <taxon>Agrococcus</taxon>
    </lineage>
</organism>
<evidence type="ECO:0008006" key="3">
    <source>
        <dbReference type="Google" id="ProtNLM"/>
    </source>
</evidence>